<dbReference type="RefSeq" id="WP_060917142.1">
    <property type="nucleotide sequence ID" value="NZ_KQ959999.1"/>
</dbReference>
<organism evidence="1 2">
    <name type="scientific">Leptotrichia wadei</name>
    <dbReference type="NCBI Taxonomy" id="157687"/>
    <lineage>
        <taxon>Bacteria</taxon>
        <taxon>Fusobacteriati</taxon>
        <taxon>Fusobacteriota</taxon>
        <taxon>Fusobacteriia</taxon>
        <taxon>Fusobacteriales</taxon>
        <taxon>Leptotrichiaceae</taxon>
        <taxon>Leptotrichia</taxon>
    </lineage>
</organism>
<sequence length="63" mass="7109">MRNNEKCCKCGMDIFEIKKVAIPTKGAVGAKIAIDTFYLKICKNCGYTEMYSTKIIQKVEDPI</sequence>
<dbReference type="PATRIC" id="fig|157687.3.peg.29"/>
<comment type="caution">
    <text evidence="1">The sequence shown here is derived from an EMBL/GenBank/DDBJ whole genome shotgun (WGS) entry which is preliminary data.</text>
</comment>
<name>A0A134ARD4_9FUSO</name>
<dbReference type="Pfam" id="PF09855">
    <property type="entry name" value="Zn_ribbon_13"/>
    <property type="match status" value="1"/>
</dbReference>
<dbReference type="EMBL" id="LSDD01000004">
    <property type="protein sequence ID" value="KXB70236.1"/>
    <property type="molecule type" value="Genomic_DNA"/>
</dbReference>
<evidence type="ECO:0000313" key="2">
    <source>
        <dbReference type="Proteomes" id="UP000070483"/>
    </source>
</evidence>
<keyword evidence="2" id="KW-1185">Reference proteome</keyword>
<dbReference type="Proteomes" id="UP000070483">
    <property type="component" value="Unassembled WGS sequence"/>
</dbReference>
<dbReference type="InterPro" id="IPR018652">
    <property type="entry name" value="DUF2082_NA-bd_Znr"/>
</dbReference>
<gene>
    <name evidence="1" type="ORF">HMPREF3180_00030</name>
</gene>
<evidence type="ECO:0000313" key="1">
    <source>
        <dbReference type="EMBL" id="KXB70236.1"/>
    </source>
</evidence>
<accession>A0A134ARD4</accession>
<dbReference type="STRING" id="157687.HMPREF3180_00030"/>
<dbReference type="OrthoDB" id="6293663at2"/>
<dbReference type="AlphaFoldDB" id="A0A134ARD4"/>
<reference evidence="2" key="1">
    <citation type="submission" date="2016-01" db="EMBL/GenBank/DDBJ databases">
        <authorList>
            <person name="Mitreva M."/>
            <person name="Pepin K.H."/>
            <person name="Mihindukulasuriya K.A."/>
            <person name="Fulton R."/>
            <person name="Fronick C."/>
            <person name="O'Laughlin M."/>
            <person name="Miner T."/>
            <person name="Herter B."/>
            <person name="Rosa B.A."/>
            <person name="Cordes M."/>
            <person name="Tomlinson C."/>
            <person name="Wollam A."/>
            <person name="Palsikar V.B."/>
            <person name="Mardis E.R."/>
            <person name="Wilson R.K."/>
        </authorList>
    </citation>
    <scope>NUCLEOTIDE SEQUENCE [LARGE SCALE GENOMIC DNA]</scope>
    <source>
        <strain evidence="2">KA00185</strain>
    </source>
</reference>
<protein>
    <submittedName>
        <fullName evidence="1">Uncharacterized protein</fullName>
    </submittedName>
</protein>
<proteinExistence type="predicted"/>